<dbReference type="SUPFAM" id="SSF57196">
    <property type="entry name" value="EGF/Laminin"/>
    <property type="match status" value="1"/>
</dbReference>
<sequence>MLPRITFFLVVIGQAFAVYNYNTITMCRGACGSYGQCTLNSRNMAYECQCYDRTLVHTGRICEPCPAPCTGGVCDVQPGGGATCLCPPGTFLVNGQCFDQRMECQLSCVNGQCQNVLGRWQCFCPQGLVLVGGACRPCPVPCQNGLCQENRNGAVCLCPPDTTFINGQCVPNKAVCEQTCVNGYCLRTGDGSWVCNCPPGRTLINGECVDKRIICQQSCLNGICQQNALGNWLCTCPPGFQANNGVCTDINECATGLYCANGQCINLPGSFRCQCALGFEPSFYSKTCKRIFYPCICNGGYCVNVGGVNQCTCPFGYMLEGTSQCVDINECLGDPCIGGQCVNYAGGHTCRACLQGFVLSPDAKRCLPINTETVTVPRPGSVFPWWLFFIDR</sequence>
<keyword evidence="10" id="KW-1185">Reference proteome</keyword>
<dbReference type="Gene3D" id="2.10.25.10">
    <property type="entry name" value="Laminin"/>
    <property type="match status" value="4"/>
</dbReference>
<evidence type="ECO:0000313" key="10">
    <source>
        <dbReference type="Proteomes" id="UP001374579"/>
    </source>
</evidence>
<dbReference type="EMBL" id="JBAMIC010000019">
    <property type="protein sequence ID" value="KAK7093315.1"/>
    <property type="molecule type" value="Genomic_DNA"/>
</dbReference>
<dbReference type="InterPro" id="IPR000742">
    <property type="entry name" value="EGF"/>
</dbReference>
<dbReference type="SUPFAM" id="SSF57184">
    <property type="entry name" value="Growth factor receptor domain"/>
    <property type="match status" value="2"/>
</dbReference>
<keyword evidence="1 6" id="KW-0245">EGF-like domain</keyword>
<evidence type="ECO:0000256" key="4">
    <source>
        <dbReference type="ARBA" id="ARBA00023157"/>
    </source>
</evidence>
<dbReference type="Pfam" id="PF07645">
    <property type="entry name" value="EGF_CA"/>
    <property type="match status" value="2"/>
</dbReference>
<dbReference type="PROSITE" id="PS01187">
    <property type="entry name" value="EGF_CA"/>
    <property type="match status" value="1"/>
</dbReference>
<comment type="caution">
    <text evidence="6">Lacks conserved residue(s) required for the propagation of feature annotation.</text>
</comment>
<dbReference type="PROSITE" id="PS01186">
    <property type="entry name" value="EGF_2"/>
    <property type="match status" value="2"/>
</dbReference>
<dbReference type="PROSITE" id="PS00010">
    <property type="entry name" value="ASX_HYDROXYL"/>
    <property type="match status" value="1"/>
</dbReference>
<dbReference type="AlphaFoldDB" id="A0AAN9AU25"/>
<evidence type="ECO:0000256" key="2">
    <source>
        <dbReference type="ARBA" id="ARBA00022729"/>
    </source>
</evidence>
<dbReference type="InterPro" id="IPR000152">
    <property type="entry name" value="EGF-type_Asp/Asn_hydroxyl_site"/>
</dbReference>
<accession>A0AAN9AU25</accession>
<comment type="caution">
    <text evidence="9">The sequence shown here is derived from an EMBL/GenBank/DDBJ whole genome shotgun (WGS) entry which is preliminary data.</text>
</comment>
<dbReference type="InterPro" id="IPR050751">
    <property type="entry name" value="ECM_structural_protein"/>
</dbReference>
<keyword evidence="2 7" id="KW-0732">Signal</keyword>
<evidence type="ECO:0000256" key="1">
    <source>
        <dbReference type="ARBA" id="ARBA00022536"/>
    </source>
</evidence>
<feature type="signal peptide" evidence="7">
    <location>
        <begin position="1"/>
        <end position="17"/>
    </location>
</feature>
<protein>
    <recommendedName>
        <fullName evidence="8">EGF-like domain-containing protein</fullName>
    </recommendedName>
</protein>
<organism evidence="9 10">
    <name type="scientific">Littorina saxatilis</name>
    <dbReference type="NCBI Taxonomy" id="31220"/>
    <lineage>
        <taxon>Eukaryota</taxon>
        <taxon>Metazoa</taxon>
        <taxon>Spiralia</taxon>
        <taxon>Lophotrochozoa</taxon>
        <taxon>Mollusca</taxon>
        <taxon>Gastropoda</taxon>
        <taxon>Caenogastropoda</taxon>
        <taxon>Littorinimorpha</taxon>
        <taxon>Littorinoidea</taxon>
        <taxon>Littorinidae</taxon>
        <taxon>Littorina</taxon>
    </lineage>
</organism>
<dbReference type="InterPro" id="IPR049883">
    <property type="entry name" value="NOTCH1_EGF-like"/>
</dbReference>
<evidence type="ECO:0000259" key="8">
    <source>
        <dbReference type="PROSITE" id="PS50026"/>
    </source>
</evidence>
<dbReference type="InterPro" id="IPR018097">
    <property type="entry name" value="EGF_Ca-bd_CS"/>
</dbReference>
<gene>
    <name evidence="9" type="ORF">V1264_007093</name>
</gene>
<proteinExistence type="predicted"/>
<dbReference type="InterPro" id="IPR001881">
    <property type="entry name" value="EGF-like_Ca-bd_dom"/>
</dbReference>
<evidence type="ECO:0000256" key="3">
    <source>
        <dbReference type="ARBA" id="ARBA00022737"/>
    </source>
</evidence>
<evidence type="ECO:0000256" key="6">
    <source>
        <dbReference type="PROSITE-ProRule" id="PRU00076"/>
    </source>
</evidence>
<dbReference type="PANTHER" id="PTHR24034">
    <property type="entry name" value="EGF-LIKE DOMAIN-CONTAINING PROTEIN"/>
    <property type="match status" value="1"/>
</dbReference>
<reference evidence="9 10" key="1">
    <citation type="submission" date="2024-02" db="EMBL/GenBank/DDBJ databases">
        <title>Chromosome-scale genome assembly of the rough periwinkle Littorina saxatilis.</title>
        <authorList>
            <person name="De Jode A."/>
            <person name="Faria R."/>
            <person name="Formenti G."/>
            <person name="Sims Y."/>
            <person name="Smith T.P."/>
            <person name="Tracey A."/>
            <person name="Wood J.M.D."/>
            <person name="Zagrodzka Z.B."/>
            <person name="Johannesson K."/>
            <person name="Butlin R.K."/>
            <person name="Leder E.H."/>
        </authorList>
    </citation>
    <scope>NUCLEOTIDE SEQUENCE [LARGE SCALE GENOMIC DNA]</scope>
    <source>
        <strain evidence="9">Snail1</strain>
        <tissue evidence="9">Muscle</tissue>
    </source>
</reference>
<dbReference type="InterPro" id="IPR009030">
    <property type="entry name" value="Growth_fac_rcpt_cys_sf"/>
</dbReference>
<evidence type="ECO:0000256" key="5">
    <source>
        <dbReference type="ARBA" id="ARBA00023180"/>
    </source>
</evidence>
<dbReference type="SMART" id="SM00181">
    <property type="entry name" value="EGF"/>
    <property type="match status" value="9"/>
</dbReference>
<keyword evidence="5" id="KW-0325">Glycoprotein</keyword>
<evidence type="ECO:0000313" key="9">
    <source>
        <dbReference type="EMBL" id="KAK7093315.1"/>
    </source>
</evidence>
<dbReference type="SMART" id="SM00179">
    <property type="entry name" value="EGF_CA"/>
    <property type="match status" value="6"/>
</dbReference>
<dbReference type="PANTHER" id="PTHR24034:SF140">
    <property type="entry name" value="LATENT-TRANSFORMING GROWTH FACTOR BETA-BINDING PROTEIN 1"/>
    <property type="match status" value="1"/>
</dbReference>
<dbReference type="PROSITE" id="PS50026">
    <property type="entry name" value="EGF_3"/>
    <property type="match status" value="1"/>
</dbReference>
<evidence type="ECO:0000256" key="7">
    <source>
        <dbReference type="SAM" id="SignalP"/>
    </source>
</evidence>
<dbReference type="Proteomes" id="UP001374579">
    <property type="component" value="Unassembled WGS sequence"/>
</dbReference>
<feature type="domain" description="EGF-like" evidence="8">
    <location>
        <begin position="249"/>
        <end position="289"/>
    </location>
</feature>
<dbReference type="GO" id="GO:0005509">
    <property type="term" value="F:calcium ion binding"/>
    <property type="evidence" value="ECO:0007669"/>
    <property type="project" value="InterPro"/>
</dbReference>
<dbReference type="CDD" id="cd00054">
    <property type="entry name" value="EGF_CA"/>
    <property type="match status" value="1"/>
</dbReference>
<name>A0AAN9AU25_9CAEN</name>
<feature type="chain" id="PRO_5042819658" description="EGF-like domain-containing protein" evidence="7">
    <location>
        <begin position="18"/>
        <end position="392"/>
    </location>
</feature>
<keyword evidence="3" id="KW-0677">Repeat</keyword>
<dbReference type="FunFam" id="2.10.25.10:FF:000005">
    <property type="entry name" value="Fibrillin 2"/>
    <property type="match status" value="1"/>
</dbReference>
<keyword evidence="4" id="KW-1015">Disulfide bond</keyword>